<dbReference type="SMART" id="SM00516">
    <property type="entry name" value="SEC14"/>
    <property type="match status" value="1"/>
</dbReference>
<dbReference type="Gene3D" id="3.40.525.10">
    <property type="entry name" value="CRAL-TRIO lipid binding domain"/>
    <property type="match status" value="1"/>
</dbReference>
<dbReference type="Proteomes" id="UP001295684">
    <property type="component" value="Unassembled WGS sequence"/>
</dbReference>
<dbReference type="Pfam" id="PF00650">
    <property type="entry name" value="CRAL_TRIO"/>
    <property type="match status" value="1"/>
</dbReference>
<accession>A0AAD1XCA7</accession>
<gene>
    <name evidence="3" type="ORF">ECRASSUSDP1_LOCUS7071</name>
</gene>
<dbReference type="SMART" id="SM01100">
    <property type="entry name" value="CRAL_TRIO_N"/>
    <property type="match status" value="1"/>
</dbReference>
<comment type="caution">
    <text evidence="3">The sequence shown here is derived from an EMBL/GenBank/DDBJ whole genome shotgun (WGS) entry which is preliminary data.</text>
</comment>
<feature type="region of interest" description="Disordered" evidence="1">
    <location>
        <begin position="295"/>
        <end position="365"/>
    </location>
</feature>
<organism evidence="3 4">
    <name type="scientific">Euplotes crassus</name>
    <dbReference type="NCBI Taxonomy" id="5936"/>
    <lineage>
        <taxon>Eukaryota</taxon>
        <taxon>Sar</taxon>
        <taxon>Alveolata</taxon>
        <taxon>Ciliophora</taxon>
        <taxon>Intramacronucleata</taxon>
        <taxon>Spirotrichea</taxon>
        <taxon>Hypotrichia</taxon>
        <taxon>Euplotida</taxon>
        <taxon>Euplotidae</taxon>
        <taxon>Moneuplotes</taxon>
    </lineage>
</organism>
<dbReference type="AlphaFoldDB" id="A0AAD1XCA7"/>
<evidence type="ECO:0000313" key="4">
    <source>
        <dbReference type="Proteomes" id="UP001295684"/>
    </source>
</evidence>
<dbReference type="Gene3D" id="1.10.8.20">
    <property type="entry name" value="N-terminal domain of phosphatidylinositol transfer protein sec14p"/>
    <property type="match status" value="1"/>
</dbReference>
<reference evidence="3" key="1">
    <citation type="submission" date="2023-07" db="EMBL/GenBank/DDBJ databases">
        <authorList>
            <consortium name="AG Swart"/>
            <person name="Singh M."/>
            <person name="Singh A."/>
            <person name="Seah K."/>
            <person name="Emmerich C."/>
        </authorList>
    </citation>
    <scope>NUCLEOTIDE SEQUENCE</scope>
    <source>
        <strain evidence="3">DP1</strain>
    </source>
</reference>
<evidence type="ECO:0000256" key="1">
    <source>
        <dbReference type="SAM" id="MobiDB-lite"/>
    </source>
</evidence>
<dbReference type="InterPro" id="IPR001251">
    <property type="entry name" value="CRAL-TRIO_dom"/>
</dbReference>
<dbReference type="PROSITE" id="PS50191">
    <property type="entry name" value="CRAL_TRIO"/>
    <property type="match status" value="1"/>
</dbReference>
<name>A0AAD1XCA7_EUPCR</name>
<evidence type="ECO:0000313" key="3">
    <source>
        <dbReference type="EMBL" id="CAI2365782.1"/>
    </source>
</evidence>
<dbReference type="SUPFAM" id="SSF46938">
    <property type="entry name" value="CRAL/TRIO N-terminal domain"/>
    <property type="match status" value="1"/>
</dbReference>
<keyword evidence="4" id="KW-1185">Reference proteome</keyword>
<dbReference type="CDD" id="cd00170">
    <property type="entry name" value="SEC14"/>
    <property type="match status" value="1"/>
</dbReference>
<dbReference type="SUPFAM" id="SSF52087">
    <property type="entry name" value="CRAL/TRIO domain"/>
    <property type="match status" value="1"/>
</dbReference>
<dbReference type="PRINTS" id="PR00180">
    <property type="entry name" value="CRETINALDHBP"/>
</dbReference>
<feature type="compositionally biased region" description="Low complexity" evidence="1">
    <location>
        <begin position="303"/>
        <end position="315"/>
    </location>
</feature>
<dbReference type="PANTHER" id="PTHR45657:SF1">
    <property type="entry name" value="CRAL-TRIO DOMAIN-CONTAINING PROTEIN YKL091C-RELATED"/>
    <property type="match status" value="1"/>
</dbReference>
<dbReference type="EMBL" id="CAMPGE010006876">
    <property type="protein sequence ID" value="CAI2365782.1"/>
    <property type="molecule type" value="Genomic_DNA"/>
</dbReference>
<proteinExistence type="predicted"/>
<sequence length="381" mass="44305">MGIFGNKKHKFSGFKGDLSEQQEDRLQEFKDIIREEKLTQDPRYDDYYLLRFLRARKFNMKKTLEMFKKFLDWRIENRADDAIWIDCCPSMDKIKEFYEFGYHGTDKQGRPLSIDKPCSFDIDDVLAIATKEELYAFYVKEYETTVHIRLPAASTAAGRKIEQTFNLFSIKGFTMKKLREKSRNIIKLAISIGQDNYPEIMGRMLIVDSPLFFRGAWALISPFIDEKTRKKISILGSKYHKQLFEYVDPENVPVDMGGECTCENEGGCYFSHKGPWKEYPADEFGEAGKEKLLEMKQKEESKSPSSSQSSQSESEVGAGIPSFENNREVSVNMVNVDLEANKTNNEERESVPEHQQPIEKKKKRRASIFCCKKKRYESDED</sequence>
<dbReference type="InterPro" id="IPR036865">
    <property type="entry name" value="CRAL-TRIO_dom_sf"/>
</dbReference>
<dbReference type="InterPro" id="IPR051026">
    <property type="entry name" value="PI/PC_transfer"/>
</dbReference>
<dbReference type="PANTHER" id="PTHR45657">
    <property type="entry name" value="CRAL-TRIO DOMAIN-CONTAINING PROTEIN YKL091C-RELATED"/>
    <property type="match status" value="1"/>
</dbReference>
<dbReference type="Pfam" id="PF03765">
    <property type="entry name" value="CRAL_TRIO_N"/>
    <property type="match status" value="1"/>
</dbReference>
<dbReference type="InterPro" id="IPR011074">
    <property type="entry name" value="CRAL/TRIO_N_dom"/>
</dbReference>
<protein>
    <recommendedName>
        <fullName evidence="2">CRAL-TRIO domain-containing protein</fullName>
    </recommendedName>
</protein>
<dbReference type="InterPro" id="IPR036273">
    <property type="entry name" value="CRAL/TRIO_N_dom_sf"/>
</dbReference>
<feature type="compositionally biased region" description="Basic and acidic residues" evidence="1">
    <location>
        <begin position="344"/>
        <end position="359"/>
    </location>
</feature>
<evidence type="ECO:0000259" key="2">
    <source>
        <dbReference type="PROSITE" id="PS50191"/>
    </source>
</evidence>
<feature type="domain" description="CRAL-TRIO" evidence="2">
    <location>
        <begin position="90"/>
        <end position="264"/>
    </location>
</feature>